<evidence type="ECO:0000259" key="1">
    <source>
        <dbReference type="Pfam" id="PF13173"/>
    </source>
</evidence>
<dbReference type="AlphaFoldDB" id="A0A553BCG0"/>
<dbReference type="EMBL" id="VJZL01000039">
    <property type="protein sequence ID" value="TRX05932.1"/>
    <property type="molecule type" value="Genomic_DNA"/>
</dbReference>
<accession>A0A553BCG0</accession>
<dbReference type="RefSeq" id="WP_143388073.1">
    <property type="nucleotide sequence ID" value="NZ_VJZL01000039.1"/>
</dbReference>
<evidence type="ECO:0000313" key="6">
    <source>
        <dbReference type="Proteomes" id="UP000318669"/>
    </source>
</evidence>
<gene>
    <name evidence="4" type="ORF">FNW11_15275</name>
    <name evidence="3" type="ORF">FNW12_11025</name>
</gene>
<feature type="domain" description="DUF4143" evidence="2">
    <location>
        <begin position="224"/>
        <end position="390"/>
    </location>
</feature>
<dbReference type="EMBL" id="VJZN01000017">
    <property type="protein sequence ID" value="TRX05388.1"/>
    <property type="molecule type" value="Genomic_DNA"/>
</dbReference>
<dbReference type="InterPro" id="IPR027417">
    <property type="entry name" value="P-loop_NTPase"/>
</dbReference>
<dbReference type="InterPro" id="IPR025420">
    <property type="entry name" value="DUF4143"/>
</dbReference>
<proteinExistence type="predicted"/>
<dbReference type="PANTHER" id="PTHR33295">
    <property type="entry name" value="ATPASE"/>
    <property type="match status" value="1"/>
</dbReference>
<dbReference type="InterPro" id="IPR041682">
    <property type="entry name" value="AAA_14"/>
</dbReference>
<organism evidence="4 6">
    <name type="scientific">Flavobacterium gawalongense</name>
    <dbReference type="NCBI Taxonomy" id="2594432"/>
    <lineage>
        <taxon>Bacteria</taxon>
        <taxon>Pseudomonadati</taxon>
        <taxon>Bacteroidota</taxon>
        <taxon>Flavobacteriia</taxon>
        <taxon>Flavobacteriales</taxon>
        <taxon>Flavobacteriaceae</taxon>
        <taxon>Flavobacterium</taxon>
    </lineage>
</organism>
<dbReference type="Proteomes" id="UP000318528">
    <property type="component" value="Unassembled WGS sequence"/>
</dbReference>
<keyword evidence="5" id="KW-1185">Reference proteome</keyword>
<dbReference type="Gene3D" id="3.40.50.300">
    <property type="entry name" value="P-loop containing nucleotide triphosphate hydrolases"/>
    <property type="match status" value="1"/>
</dbReference>
<feature type="domain" description="AAA" evidence="1">
    <location>
        <begin position="20"/>
        <end position="153"/>
    </location>
</feature>
<evidence type="ECO:0000313" key="3">
    <source>
        <dbReference type="EMBL" id="TRX05388.1"/>
    </source>
</evidence>
<keyword evidence="4" id="KW-0067">ATP-binding</keyword>
<dbReference type="Pfam" id="PF13635">
    <property type="entry name" value="DUF4143"/>
    <property type="match status" value="1"/>
</dbReference>
<dbReference type="Proteomes" id="UP000318669">
    <property type="component" value="Unassembled WGS sequence"/>
</dbReference>
<dbReference type="SUPFAM" id="SSF52540">
    <property type="entry name" value="P-loop containing nucleoside triphosphate hydrolases"/>
    <property type="match status" value="1"/>
</dbReference>
<evidence type="ECO:0000313" key="4">
    <source>
        <dbReference type="EMBL" id="TRX05932.1"/>
    </source>
</evidence>
<evidence type="ECO:0000259" key="2">
    <source>
        <dbReference type="Pfam" id="PF13635"/>
    </source>
</evidence>
<dbReference type="OrthoDB" id="9801840at2"/>
<comment type="caution">
    <text evidence="4">The sequence shown here is derived from an EMBL/GenBank/DDBJ whole genome shotgun (WGS) entry which is preliminary data.</text>
</comment>
<name>A0A553BCG0_9FLAO</name>
<keyword evidence="4" id="KW-0547">Nucleotide-binding</keyword>
<evidence type="ECO:0000313" key="5">
    <source>
        <dbReference type="Proteomes" id="UP000318528"/>
    </source>
</evidence>
<dbReference type="PANTHER" id="PTHR33295:SF7">
    <property type="entry name" value="ATPASE"/>
    <property type="match status" value="1"/>
</dbReference>
<sequence>MYISRNVDIELLNWKKTDKRKPLLIRGARQIGKTSAIRQLGEQFTHFVEINFDENPEFSQLFEKSLSPDEICQQVAVIKNIPIIENKTLLFLDEIQASPKAIGVLRYFYEKKPNLHIIAAGSLLEFTLSEIPSFGVGRIRSVFMYPFSFEEFLVALGENSLLESITNASPSHSLPQLIHQKAIGLLKKFLVIGGMPEAVTTYIENNDFLAVQKVLDDLIVSYQTDFSKYKQKVPSLRIQEVFRTVVQQVGNKFSYSYSNATLTNNQIKEALELLQMSGLVYSITHSSCNGIPIGAEINPKKRKFILLDTGIYQRMLGLDLAAIFIEDDTELINKGAIAELFVGLELMKNSSESTIAALYYWHRESKSSHAEVDYTVQHGTAIIPIEVKSGTKGAMQSLYKFLEEKKTNFGIRTSLENFGIFETIRIIPIYAIGIVMKNKLKQIQ</sequence>
<reference evidence="5 6" key="1">
    <citation type="submission" date="2019-07" db="EMBL/GenBank/DDBJ databases">
        <title>Novel species of Flavobacterium.</title>
        <authorList>
            <person name="Liu Q."/>
            <person name="Xin Y.-H."/>
        </authorList>
    </citation>
    <scope>NUCLEOTIDE SEQUENCE [LARGE SCALE GENOMIC DNA]</scope>
    <source>
        <strain evidence="3 5">GSP39</strain>
        <strain evidence="4 6">GSR22</strain>
    </source>
</reference>
<dbReference type="Pfam" id="PF13173">
    <property type="entry name" value="AAA_14"/>
    <property type="match status" value="1"/>
</dbReference>
<protein>
    <submittedName>
        <fullName evidence="4">ATP-binding protein</fullName>
    </submittedName>
</protein>
<dbReference type="GO" id="GO:0005524">
    <property type="term" value="F:ATP binding"/>
    <property type="evidence" value="ECO:0007669"/>
    <property type="project" value="UniProtKB-KW"/>
</dbReference>